<keyword evidence="2" id="KW-1185">Reference proteome</keyword>
<reference evidence="1 2" key="3">
    <citation type="submission" date="2019-11" db="EMBL/GenBank/DDBJ databases">
        <title>A de novo genome assembly of a pear dwarfing rootstock.</title>
        <authorList>
            <person name="Wang F."/>
            <person name="Wang J."/>
            <person name="Li S."/>
            <person name="Zhang Y."/>
            <person name="Fang M."/>
            <person name="Ma L."/>
            <person name="Zhao Y."/>
            <person name="Jiang S."/>
        </authorList>
    </citation>
    <scope>NUCLEOTIDE SEQUENCE [LARGE SCALE GENOMIC DNA]</scope>
    <source>
        <strain evidence="1">S2</strain>
        <tissue evidence="1">Leaf</tissue>
    </source>
</reference>
<accession>A0A5N5GBM9</accession>
<dbReference type="Proteomes" id="UP000327157">
    <property type="component" value="Chromosome 17"/>
</dbReference>
<evidence type="ECO:0000313" key="1">
    <source>
        <dbReference type="EMBL" id="KAB2611161.1"/>
    </source>
</evidence>
<reference evidence="2" key="2">
    <citation type="submission" date="2019-10" db="EMBL/GenBank/DDBJ databases">
        <title>A de novo genome assembly of a pear dwarfing rootstock.</title>
        <authorList>
            <person name="Wang F."/>
            <person name="Wang J."/>
            <person name="Li S."/>
            <person name="Zhang Y."/>
            <person name="Fang M."/>
            <person name="Ma L."/>
            <person name="Zhao Y."/>
            <person name="Jiang S."/>
        </authorList>
    </citation>
    <scope>NUCLEOTIDE SEQUENCE [LARGE SCALE GENOMIC DNA]</scope>
</reference>
<comment type="caution">
    <text evidence="1">The sequence shown here is derived from an EMBL/GenBank/DDBJ whole genome shotgun (WGS) entry which is preliminary data.</text>
</comment>
<sequence>MHCFLATLRSPRLLPVELGVRPKRVVTSVDLNCQGELLSTSSTSAVLYDICGSSVAVDRKKRKQSPSKFLRTAFTL</sequence>
<dbReference type="AlphaFoldDB" id="A0A5N5GBM9"/>
<protein>
    <submittedName>
        <fullName evidence="1">Uncharacterized protein</fullName>
    </submittedName>
</protein>
<gene>
    <name evidence="1" type="ORF">D8674_019193</name>
</gene>
<organism evidence="1 2">
    <name type="scientific">Pyrus ussuriensis x Pyrus communis</name>
    <dbReference type="NCBI Taxonomy" id="2448454"/>
    <lineage>
        <taxon>Eukaryota</taxon>
        <taxon>Viridiplantae</taxon>
        <taxon>Streptophyta</taxon>
        <taxon>Embryophyta</taxon>
        <taxon>Tracheophyta</taxon>
        <taxon>Spermatophyta</taxon>
        <taxon>Magnoliopsida</taxon>
        <taxon>eudicotyledons</taxon>
        <taxon>Gunneridae</taxon>
        <taxon>Pentapetalae</taxon>
        <taxon>rosids</taxon>
        <taxon>fabids</taxon>
        <taxon>Rosales</taxon>
        <taxon>Rosaceae</taxon>
        <taxon>Amygdaloideae</taxon>
        <taxon>Maleae</taxon>
        <taxon>Pyrus</taxon>
    </lineage>
</organism>
<evidence type="ECO:0000313" key="2">
    <source>
        <dbReference type="Proteomes" id="UP000327157"/>
    </source>
</evidence>
<name>A0A5N5GBM9_9ROSA</name>
<proteinExistence type="predicted"/>
<dbReference type="EMBL" id="SMOL01000487">
    <property type="protein sequence ID" value="KAB2611161.1"/>
    <property type="molecule type" value="Genomic_DNA"/>
</dbReference>
<reference evidence="1 2" key="1">
    <citation type="submission" date="2019-09" db="EMBL/GenBank/DDBJ databases">
        <authorList>
            <person name="Ou C."/>
        </authorList>
    </citation>
    <scope>NUCLEOTIDE SEQUENCE [LARGE SCALE GENOMIC DNA]</scope>
    <source>
        <strain evidence="1">S2</strain>
        <tissue evidence="1">Leaf</tissue>
    </source>
</reference>